<dbReference type="Proteomes" id="UP000060699">
    <property type="component" value="Chromosome"/>
</dbReference>
<reference evidence="1 2" key="1">
    <citation type="submission" date="2015-12" db="EMBL/GenBank/DDBJ databases">
        <title>Complete genome of Roseateles depolymerans KCTC 42856.</title>
        <authorList>
            <person name="Kim K.M."/>
        </authorList>
    </citation>
    <scope>NUCLEOTIDE SEQUENCE [LARGE SCALE GENOMIC DNA]</scope>
    <source>
        <strain evidence="1 2">KCTC 42856</strain>
    </source>
</reference>
<proteinExistence type="predicted"/>
<dbReference type="RefSeq" id="WP_170156654.1">
    <property type="nucleotide sequence ID" value="NZ_CP013729.1"/>
</dbReference>
<dbReference type="STRING" id="76731.RD2015_2342"/>
<dbReference type="Gene3D" id="3.30.1690.10">
    <property type="entry name" value="TcpA-like pilin"/>
    <property type="match status" value="1"/>
</dbReference>
<dbReference type="PROSITE" id="PS00409">
    <property type="entry name" value="PROKAR_NTER_METHYL"/>
    <property type="match status" value="1"/>
</dbReference>
<sequence>MKRNPSLRKLSARQIPALAARQKGFTLIELSIALAIVSVLIVGSLIGVQRILANNRANNLLAEVPRINAALVGAAVNSSNFASITTKKAAALGAFSPNTVKWENDTPTVSNAFGGSLYIQGNDSNMDGVGGKDRGYIVVATGIPTDMCATVVNGLAPLAQVLWVDAPATQATPANFDQPLTSAPAATDMIKGPDATSAINIDKLAERCRGGNSNTRVVYAFVPL</sequence>
<organism evidence="1 2">
    <name type="scientific">Roseateles depolymerans</name>
    <dbReference type="NCBI Taxonomy" id="76731"/>
    <lineage>
        <taxon>Bacteria</taxon>
        <taxon>Pseudomonadati</taxon>
        <taxon>Pseudomonadota</taxon>
        <taxon>Betaproteobacteria</taxon>
        <taxon>Burkholderiales</taxon>
        <taxon>Sphaerotilaceae</taxon>
        <taxon>Roseateles</taxon>
    </lineage>
</organism>
<name>A0A0U3MDU6_9BURK</name>
<dbReference type="Pfam" id="PF07963">
    <property type="entry name" value="N_methyl"/>
    <property type="match status" value="1"/>
</dbReference>
<dbReference type="AlphaFoldDB" id="A0A0U3MDU6"/>
<evidence type="ECO:0000313" key="2">
    <source>
        <dbReference type="Proteomes" id="UP000060699"/>
    </source>
</evidence>
<dbReference type="InterPro" id="IPR045584">
    <property type="entry name" value="Pilin-like"/>
</dbReference>
<protein>
    <submittedName>
        <fullName evidence="1">Uncharacterized protein</fullName>
    </submittedName>
</protein>
<dbReference type="NCBIfam" id="TIGR02532">
    <property type="entry name" value="IV_pilin_GFxxxE"/>
    <property type="match status" value="1"/>
</dbReference>
<dbReference type="InterPro" id="IPR012902">
    <property type="entry name" value="N_methyl_site"/>
</dbReference>
<evidence type="ECO:0000313" key="1">
    <source>
        <dbReference type="EMBL" id="ALV06813.1"/>
    </source>
</evidence>
<dbReference type="SUPFAM" id="SSF54523">
    <property type="entry name" value="Pili subunits"/>
    <property type="match status" value="1"/>
</dbReference>
<gene>
    <name evidence="1" type="ORF">RD2015_2342</name>
</gene>
<dbReference type="EMBL" id="CP013729">
    <property type="protein sequence ID" value="ALV06813.1"/>
    <property type="molecule type" value="Genomic_DNA"/>
</dbReference>
<dbReference type="KEGG" id="rdp:RD2015_2342"/>
<accession>A0A0U3MDU6</accession>
<keyword evidence="2" id="KW-1185">Reference proteome</keyword>